<evidence type="ECO:0000256" key="5">
    <source>
        <dbReference type="ARBA" id="ARBA00022840"/>
    </source>
</evidence>
<keyword evidence="6" id="KW-0175">Coiled coil</keyword>
<dbReference type="InterPro" id="IPR003390">
    <property type="entry name" value="DNA_integrity_scan_DisA_N"/>
</dbReference>
<evidence type="ECO:0000256" key="3">
    <source>
        <dbReference type="ARBA" id="ARBA00022695"/>
    </source>
</evidence>
<evidence type="ECO:0000256" key="6">
    <source>
        <dbReference type="SAM" id="Coils"/>
    </source>
</evidence>
<dbReference type="InterPro" id="IPR010994">
    <property type="entry name" value="RuvA_2-like"/>
</dbReference>
<dbReference type="PROSITE" id="PS51794">
    <property type="entry name" value="DAC"/>
    <property type="match status" value="1"/>
</dbReference>
<comment type="catalytic activity">
    <reaction evidence="1">
        <text>2 ATP = 3',3'-c-di-AMP + 2 diphosphate</text>
        <dbReference type="Rhea" id="RHEA:35655"/>
        <dbReference type="ChEBI" id="CHEBI:30616"/>
        <dbReference type="ChEBI" id="CHEBI:33019"/>
        <dbReference type="ChEBI" id="CHEBI:71500"/>
        <dbReference type="EC" id="2.7.7.85"/>
    </reaction>
</comment>
<dbReference type="GO" id="GO:0005524">
    <property type="term" value="F:ATP binding"/>
    <property type="evidence" value="ECO:0007669"/>
    <property type="project" value="UniProtKB-KW"/>
</dbReference>
<sequence>MHGGRGDRVACVTLREILAKLSPGTPLRDGLERIQRGRSGGLIVLGDPPEVTKICDGGVTFDAPFSPTLLRELSKMDGAVILSADGSRITRANVQLVPSPEYVTVESGTRHRAAERTALQTGVPVVSVSASMNTVTLYHDGTRHRLKESAVLIARANQALSTIERYRQRLDMANQRLFVAEMNGYATVGDVVGTLQRQMMLERAAMDLDLTIVELGSDARQLILQLTELEGSNATDIEMLVRDYIAADTVPTDEQVTRAVRALEALPDAELLHSSALARQLGLPASEENLMQSVVPRGYRALSRVPRVQKFLMDHIVSAFGELPTIVSATPEELASADHVSGLWARHIAEGLRRIS</sequence>
<dbReference type="AlphaFoldDB" id="A0A0K1RET5"/>
<dbReference type="PATRIC" id="fig|156976.3.peg.2383"/>
<dbReference type="GO" id="GO:0004016">
    <property type="term" value="F:adenylate cyclase activity"/>
    <property type="evidence" value="ECO:0007669"/>
    <property type="project" value="TreeGrafter"/>
</dbReference>
<feature type="coiled-coil region" evidence="6">
    <location>
        <begin position="156"/>
        <end position="183"/>
    </location>
</feature>
<dbReference type="Gene3D" id="1.10.150.20">
    <property type="entry name" value="5' to 3' exonuclease, C-terminal subdomain"/>
    <property type="match status" value="1"/>
</dbReference>
<dbReference type="Pfam" id="PF02457">
    <property type="entry name" value="DAC"/>
    <property type="match status" value="1"/>
</dbReference>
<feature type="domain" description="DAC" evidence="7">
    <location>
        <begin position="11"/>
        <end position="149"/>
    </location>
</feature>
<dbReference type="EMBL" id="CP012342">
    <property type="protein sequence ID" value="AKV59686.1"/>
    <property type="molecule type" value="Genomic_DNA"/>
</dbReference>
<accession>A0A0K1RET5</accession>
<dbReference type="GO" id="GO:0106408">
    <property type="term" value="F:diadenylate cyclase activity"/>
    <property type="evidence" value="ECO:0007669"/>
    <property type="project" value="UniProtKB-EC"/>
</dbReference>
<proteinExistence type="predicted"/>
<keyword evidence="9" id="KW-1185">Reference proteome</keyword>
<evidence type="ECO:0000256" key="4">
    <source>
        <dbReference type="ARBA" id="ARBA00022741"/>
    </source>
</evidence>
<reference evidence="8 9" key="1">
    <citation type="submission" date="2015-08" db="EMBL/GenBank/DDBJ databases">
        <authorList>
            <person name="Babu N.S."/>
            <person name="Beckwith C.J."/>
            <person name="Beseler K.G."/>
            <person name="Brison A."/>
            <person name="Carone J.V."/>
            <person name="Caskin T.P."/>
            <person name="Diamond M."/>
            <person name="Durham M.E."/>
            <person name="Foxe J.M."/>
            <person name="Go M."/>
            <person name="Henderson B.A."/>
            <person name="Jones I.B."/>
            <person name="McGettigan J.A."/>
            <person name="Micheletti S.J."/>
            <person name="Nasrallah M.E."/>
            <person name="Ortiz D."/>
            <person name="Piller C.R."/>
            <person name="Privatt S.R."/>
            <person name="Schneider S.L."/>
            <person name="Sharp S."/>
            <person name="Smith T.C."/>
            <person name="Stanton J.D."/>
            <person name="Ullery H.E."/>
            <person name="Wilson R.J."/>
            <person name="Serrano M.G."/>
            <person name="Buck G."/>
            <person name="Lee V."/>
            <person name="Wang Y."/>
            <person name="Carvalho R."/>
            <person name="Voegtly L."/>
            <person name="Shi R."/>
            <person name="Duckworth R."/>
            <person name="Johnson A."/>
            <person name="Loviza R."/>
            <person name="Walstead R."/>
            <person name="Shah Z."/>
            <person name="Kiflezghi M."/>
            <person name="Wade K."/>
            <person name="Ball S.L."/>
            <person name="Bradley K.W."/>
            <person name="Asai D.J."/>
            <person name="Bowman C.A."/>
            <person name="Russell D.A."/>
            <person name="Pope W.H."/>
            <person name="Jacobs-Sera D."/>
            <person name="Hendrix R.W."/>
            <person name="Hatfull G.F."/>
        </authorList>
    </citation>
    <scope>NUCLEOTIDE SEQUENCE [LARGE SCALE GENOMIC DNA]</scope>
    <source>
        <strain evidence="8 9">PUDD_83A45</strain>
    </source>
</reference>
<dbReference type="InterPro" id="IPR038331">
    <property type="entry name" value="DisA_sf"/>
</dbReference>
<evidence type="ECO:0000259" key="7">
    <source>
        <dbReference type="PROSITE" id="PS51794"/>
    </source>
</evidence>
<dbReference type="Gene3D" id="1.20.1260.110">
    <property type="entry name" value="DNA integrity scanning linker region"/>
    <property type="match status" value="1"/>
</dbReference>
<organism evidence="8 9">
    <name type="scientific">Corynebacterium riegelii</name>
    <dbReference type="NCBI Taxonomy" id="156976"/>
    <lineage>
        <taxon>Bacteria</taxon>
        <taxon>Bacillati</taxon>
        <taxon>Actinomycetota</taxon>
        <taxon>Actinomycetes</taxon>
        <taxon>Mycobacteriales</taxon>
        <taxon>Corynebacteriaceae</taxon>
        <taxon>Corynebacterium</taxon>
    </lineage>
</organism>
<name>A0A0K1RET5_9CORY</name>
<evidence type="ECO:0000256" key="1">
    <source>
        <dbReference type="ARBA" id="ARBA00000877"/>
    </source>
</evidence>
<keyword evidence="2" id="KW-0808">Transferase</keyword>
<keyword evidence="5" id="KW-0067">ATP-binding</keyword>
<gene>
    <name evidence="8" type="ORF">AK829_11785</name>
</gene>
<dbReference type="SUPFAM" id="SSF143597">
    <property type="entry name" value="YojJ-like"/>
    <property type="match status" value="1"/>
</dbReference>
<dbReference type="PANTHER" id="PTHR34185:SF3">
    <property type="entry name" value="DNA INTEGRITY SCANNING PROTEIN DISA"/>
    <property type="match status" value="1"/>
</dbReference>
<dbReference type="InterPro" id="IPR018906">
    <property type="entry name" value="DNA_integrity_scan_DisA_link"/>
</dbReference>
<dbReference type="KEGG" id="crie:AK829_11785"/>
<dbReference type="PANTHER" id="PTHR34185">
    <property type="entry name" value="DIADENYLATE CYCLASE"/>
    <property type="match status" value="1"/>
</dbReference>
<keyword evidence="4" id="KW-0547">Nucleotide-binding</keyword>
<protein>
    <submittedName>
        <fullName evidence="8">DNA integrity scanning protein DisA</fullName>
    </submittedName>
</protein>
<keyword evidence="3" id="KW-0548">Nucleotidyltransferase</keyword>
<evidence type="ECO:0000313" key="9">
    <source>
        <dbReference type="Proteomes" id="UP000060016"/>
    </source>
</evidence>
<dbReference type="InterPro" id="IPR050338">
    <property type="entry name" value="DisA"/>
</dbReference>
<dbReference type="NCBIfam" id="NF010009">
    <property type="entry name" value="PRK13482.1"/>
    <property type="match status" value="1"/>
</dbReference>
<dbReference type="STRING" id="156976.AK829_11785"/>
<evidence type="ECO:0000256" key="2">
    <source>
        <dbReference type="ARBA" id="ARBA00022679"/>
    </source>
</evidence>
<dbReference type="Proteomes" id="UP000060016">
    <property type="component" value="Chromosome"/>
</dbReference>
<evidence type="ECO:0000313" key="8">
    <source>
        <dbReference type="EMBL" id="AKV59686.1"/>
    </source>
</evidence>
<dbReference type="Gene3D" id="3.40.1700.10">
    <property type="entry name" value="DNA integrity scanning protein, DisA, N-terminal domain"/>
    <property type="match status" value="1"/>
</dbReference>
<dbReference type="Pfam" id="PF10635">
    <property type="entry name" value="DisA-linker"/>
    <property type="match status" value="1"/>
</dbReference>
<dbReference type="InterPro" id="IPR036888">
    <property type="entry name" value="DNA_integrity_DisA_N_sf"/>
</dbReference>
<dbReference type="SUPFAM" id="SSF47781">
    <property type="entry name" value="RuvA domain 2-like"/>
    <property type="match status" value="1"/>
</dbReference>